<accession>A0A9W6YY14</accession>
<dbReference type="PANTHER" id="PTHR31131">
    <property type="entry name" value="CHROMOSOME 1, WHOLE GENOME SHOTGUN SEQUENCE"/>
    <property type="match status" value="1"/>
</dbReference>
<dbReference type="InterPro" id="IPR027795">
    <property type="entry name" value="CASTOR_ACT_dom"/>
</dbReference>
<dbReference type="InterPro" id="IPR051719">
    <property type="entry name" value="CASTOR_mTORC1"/>
</dbReference>
<dbReference type="InterPro" id="IPR045865">
    <property type="entry name" value="ACT-like_dom_sf"/>
</dbReference>
<gene>
    <name evidence="3" type="ORF">Amon01_000377700</name>
</gene>
<feature type="compositionally biased region" description="Basic and acidic residues" evidence="1">
    <location>
        <begin position="677"/>
        <end position="697"/>
    </location>
</feature>
<sequence>MIDSQDVQLFKTKFSVLTIPRQSTFLFGYSIEKLLYHIIETSKLRKAIKRSSLYSDVNYHSSSDNEQDYFDFINGPSSHQSTHGTSTASTNPNNFDNIKPLRSRAGSRLYTTNSNGNMKGHNHSKSSSGFANNLCSSNDNNGTSANGFTDNQNRNSLDYSSSNNVFYNNTNKRYSQGWYSTASSNTTRNSGLFDDTLEDIKSTTNTSMIEEETSPFDSQQRYISTPASSPLVNKSTRSSRSFKVDQRPPSFQQDNSIYSNNNSNNDSSSSNRILETDDDGLCFSLTFTSDEVILMCASDLMHRYMDKSLAASQLIQDVLATKQEQKQKDKVVLLSDEYVILQIICDGDNIGKKILELTQPLSKAKIPIFLMSNYFSELILIPVKYKEHALSIISSLPSGGSTCPTSFAPIPTGIGIFTGYDKISTNGVPLYDDNIEALNGTSKEDINVDDIEQEVFQMFKDSGVTPRLNLGQEMVLTGARSGTEVDLLKQVVLNISRLSIDEVPETCSYNEPNSGKVYGNNGLTDESSNTVFERSSNGTSNGTSNGNGSANGNMMNANGSRSSVYSIASLGDNSSFNLNGNSNNNVNGPTSSMLKRKSDRDCFPTFFAVTRTPSEEVGLLFESGDIKKLGFKKSQLRGSLNDICYPLTVSLENLIMYQQQEKEQRNREQKKTMMKLLDKNADGLDGKEREQEKQKDKEKKKKKKQKMMMMMQNGNKIESERDQRMSPQKKMLLQMQQVAYGEEPVPCFIEDTIDDTLDDDGINENDSSDEVDDNVIVVEDEDEDEDEGKSKSKSKSKSNIPHHGGEMKGIIAGIANRLVCHLGLEQLSYISMVNCCIVLIPDNFVKTVEEMLNQL</sequence>
<dbReference type="OrthoDB" id="58529at2759"/>
<feature type="compositionally biased region" description="Polar residues" evidence="1">
    <location>
        <begin position="521"/>
        <end position="533"/>
    </location>
</feature>
<dbReference type="Pfam" id="PF13840">
    <property type="entry name" value="ACT_7"/>
    <property type="match status" value="1"/>
</dbReference>
<proteinExistence type="predicted"/>
<feature type="compositionally biased region" description="Polar residues" evidence="1">
    <location>
        <begin position="75"/>
        <end position="96"/>
    </location>
</feature>
<dbReference type="Proteomes" id="UP001165063">
    <property type="component" value="Unassembled WGS sequence"/>
</dbReference>
<feature type="region of interest" description="Disordered" evidence="1">
    <location>
        <begin position="70"/>
        <end position="135"/>
    </location>
</feature>
<dbReference type="GO" id="GO:0006520">
    <property type="term" value="P:amino acid metabolic process"/>
    <property type="evidence" value="ECO:0007669"/>
    <property type="project" value="UniProtKB-ARBA"/>
</dbReference>
<organism evidence="3 4">
    <name type="scientific">Ambrosiozyma monospora</name>
    <name type="common">Yeast</name>
    <name type="synonym">Endomycopsis monosporus</name>
    <dbReference type="NCBI Taxonomy" id="43982"/>
    <lineage>
        <taxon>Eukaryota</taxon>
        <taxon>Fungi</taxon>
        <taxon>Dikarya</taxon>
        <taxon>Ascomycota</taxon>
        <taxon>Saccharomycotina</taxon>
        <taxon>Pichiomycetes</taxon>
        <taxon>Pichiales</taxon>
        <taxon>Pichiaceae</taxon>
        <taxon>Ambrosiozyma</taxon>
    </lineage>
</organism>
<reference evidence="3" key="1">
    <citation type="submission" date="2023-04" db="EMBL/GenBank/DDBJ databases">
        <title>Ambrosiozyma monospora NBRC 1965.</title>
        <authorList>
            <person name="Ichikawa N."/>
            <person name="Sato H."/>
            <person name="Tonouchi N."/>
        </authorList>
    </citation>
    <scope>NUCLEOTIDE SEQUENCE</scope>
    <source>
        <strain evidence="3">NBRC 1965</strain>
    </source>
</reference>
<feature type="domain" description="CASTOR ACT" evidence="2">
    <location>
        <begin position="336"/>
        <end position="393"/>
    </location>
</feature>
<dbReference type="PANTHER" id="PTHR31131:SF6">
    <property type="entry name" value="CASTOR ACT DOMAIN-CONTAINING PROTEIN"/>
    <property type="match status" value="1"/>
</dbReference>
<feature type="region of interest" description="Disordered" evidence="1">
    <location>
        <begin position="206"/>
        <end position="271"/>
    </location>
</feature>
<feature type="compositionally biased region" description="Polar residues" evidence="1">
    <location>
        <begin position="215"/>
        <end position="241"/>
    </location>
</feature>
<feature type="region of interest" description="Disordered" evidence="1">
    <location>
        <begin position="509"/>
        <end position="557"/>
    </location>
</feature>
<comment type="caution">
    <text evidence="3">The sequence shown here is derived from an EMBL/GenBank/DDBJ whole genome shotgun (WGS) entry which is preliminary data.</text>
</comment>
<dbReference type="AlphaFoldDB" id="A0A9W6YY14"/>
<evidence type="ECO:0000313" key="3">
    <source>
        <dbReference type="EMBL" id="GMG29840.1"/>
    </source>
</evidence>
<dbReference type="Gene3D" id="3.30.2130.10">
    <property type="entry name" value="VC0802-like"/>
    <property type="match status" value="1"/>
</dbReference>
<evidence type="ECO:0000256" key="1">
    <source>
        <dbReference type="SAM" id="MobiDB-lite"/>
    </source>
</evidence>
<evidence type="ECO:0000313" key="4">
    <source>
        <dbReference type="Proteomes" id="UP001165063"/>
    </source>
</evidence>
<dbReference type="SUPFAM" id="SSF55021">
    <property type="entry name" value="ACT-like"/>
    <property type="match status" value="1"/>
</dbReference>
<dbReference type="GO" id="GO:0046394">
    <property type="term" value="P:carboxylic acid biosynthetic process"/>
    <property type="evidence" value="ECO:0007669"/>
    <property type="project" value="UniProtKB-ARBA"/>
</dbReference>
<feature type="compositionally biased region" description="Low complexity" evidence="1">
    <location>
        <begin position="534"/>
        <end position="557"/>
    </location>
</feature>
<keyword evidence="4" id="KW-1185">Reference proteome</keyword>
<feature type="region of interest" description="Disordered" evidence="1">
    <location>
        <begin position="677"/>
        <end position="706"/>
    </location>
</feature>
<protein>
    <submittedName>
        <fullName evidence="3">Unnamed protein product</fullName>
    </submittedName>
</protein>
<feature type="compositionally biased region" description="Polar residues" evidence="1">
    <location>
        <begin position="125"/>
        <end position="135"/>
    </location>
</feature>
<feature type="region of interest" description="Disordered" evidence="1">
    <location>
        <begin position="752"/>
        <end position="805"/>
    </location>
</feature>
<feature type="compositionally biased region" description="Low complexity" evidence="1">
    <location>
        <begin position="255"/>
        <end position="271"/>
    </location>
</feature>
<dbReference type="EMBL" id="BSXU01001672">
    <property type="protein sequence ID" value="GMG29840.1"/>
    <property type="molecule type" value="Genomic_DNA"/>
</dbReference>
<evidence type="ECO:0000259" key="2">
    <source>
        <dbReference type="Pfam" id="PF13840"/>
    </source>
</evidence>
<feature type="compositionally biased region" description="Acidic residues" evidence="1">
    <location>
        <begin position="752"/>
        <end position="787"/>
    </location>
</feature>
<name>A0A9W6YY14_AMBMO</name>